<dbReference type="EMBL" id="BAABAE010000003">
    <property type="protein sequence ID" value="GAA3747670.1"/>
    <property type="molecule type" value="Genomic_DNA"/>
</dbReference>
<dbReference type="PRINTS" id="PR00455">
    <property type="entry name" value="HTHTETR"/>
</dbReference>
<dbReference type="Gene3D" id="1.10.357.10">
    <property type="entry name" value="Tetracycline Repressor, domain 2"/>
    <property type="match status" value="1"/>
</dbReference>
<accession>A0ABP7FT73</accession>
<keyword evidence="3" id="KW-0804">Transcription</keyword>
<evidence type="ECO:0000256" key="4">
    <source>
        <dbReference type="PROSITE-ProRule" id="PRU00335"/>
    </source>
</evidence>
<evidence type="ECO:0000256" key="2">
    <source>
        <dbReference type="ARBA" id="ARBA00023125"/>
    </source>
</evidence>
<proteinExistence type="predicted"/>
<dbReference type="InterPro" id="IPR009057">
    <property type="entry name" value="Homeodomain-like_sf"/>
</dbReference>
<dbReference type="PANTHER" id="PTHR30055:SF234">
    <property type="entry name" value="HTH-TYPE TRANSCRIPTIONAL REGULATOR BETI"/>
    <property type="match status" value="1"/>
</dbReference>
<feature type="domain" description="HTH tetR-type" evidence="5">
    <location>
        <begin position="20"/>
        <end position="79"/>
    </location>
</feature>
<dbReference type="RefSeq" id="WP_344756965.1">
    <property type="nucleotide sequence ID" value="NZ_BAABAE010000003.1"/>
</dbReference>
<gene>
    <name evidence="6" type="ORF">GCM10022239_23970</name>
</gene>
<reference evidence="7" key="1">
    <citation type="journal article" date="2019" name="Int. J. Syst. Evol. Microbiol.">
        <title>The Global Catalogue of Microorganisms (GCM) 10K type strain sequencing project: providing services to taxonomists for standard genome sequencing and annotation.</title>
        <authorList>
            <consortium name="The Broad Institute Genomics Platform"/>
            <consortium name="The Broad Institute Genome Sequencing Center for Infectious Disease"/>
            <person name="Wu L."/>
            <person name="Ma J."/>
        </authorList>
    </citation>
    <scope>NUCLEOTIDE SEQUENCE [LARGE SCALE GENOMIC DNA]</scope>
    <source>
        <strain evidence="7">JCM 16949</strain>
    </source>
</reference>
<organism evidence="6 7">
    <name type="scientific">Leifsonella bigeumensis</name>
    <dbReference type="NCBI Taxonomy" id="433643"/>
    <lineage>
        <taxon>Bacteria</taxon>
        <taxon>Bacillati</taxon>
        <taxon>Actinomycetota</taxon>
        <taxon>Actinomycetes</taxon>
        <taxon>Micrococcales</taxon>
        <taxon>Microbacteriaceae</taxon>
        <taxon>Leifsonella</taxon>
    </lineage>
</organism>
<evidence type="ECO:0000313" key="6">
    <source>
        <dbReference type="EMBL" id="GAA3747670.1"/>
    </source>
</evidence>
<keyword evidence="7" id="KW-1185">Reference proteome</keyword>
<sequence>MQIVTNPLTTSGRARPLSVEDRQAMIIDAVIPLLAEHGLEVTSKQIAEAAGVAEGTIFRAFGDKETLIRAAIARFLDPEPLRRELRRIDPELDLHTKVISIITLMQRRFHDVFRIMAIVGHERPSHTHQRKMFADIIAEVLAPDLEKLAWPADRVAHIIRLVTFASSVPHFNDGMEFTPAELASIILHGILHHTHPTESQD</sequence>
<dbReference type="PROSITE" id="PS50977">
    <property type="entry name" value="HTH_TETR_2"/>
    <property type="match status" value="1"/>
</dbReference>
<dbReference type="InterPro" id="IPR050109">
    <property type="entry name" value="HTH-type_TetR-like_transc_reg"/>
</dbReference>
<dbReference type="PANTHER" id="PTHR30055">
    <property type="entry name" value="HTH-TYPE TRANSCRIPTIONAL REGULATOR RUTR"/>
    <property type="match status" value="1"/>
</dbReference>
<protein>
    <submittedName>
        <fullName evidence="6">TetR/AcrR family transcriptional regulator</fullName>
    </submittedName>
</protein>
<keyword evidence="2 4" id="KW-0238">DNA-binding</keyword>
<dbReference type="SUPFAM" id="SSF46689">
    <property type="entry name" value="Homeodomain-like"/>
    <property type="match status" value="1"/>
</dbReference>
<dbReference type="InterPro" id="IPR001647">
    <property type="entry name" value="HTH_TetR"/>
</dbReference>
<evidence type="ECO:0000313" key="7">
    <source>
        <dbReference type="Proteomes" id="UP001501004"/>
    </source>
</evidence>
<evidence type="ECO:0000256" key="3">
    <source>
        <dbReference type="ARBA" id="ARBA00023163"/>
    </source>
</evidence>
<feature type="DNA-binding region" description="H-T-H motif" evidence="4">
    <location>
        <begin position="42"/>
        <end position="61"/>
    </location>
</feature>
<dbReference type="Proteomes" id="UP001501004">
    <property type="component" value="Unassembled WGS sequence"/>
</dbReference>
<comment type="caution">
    <text evidence="6">The sequence shown here is derived from an EMBL/GenBank/DDBJ whole genome shotgun (WGS) entry which is preliminary data.</text>
</comment>
<keyword evidence="1" id="KW-0805">Transcription regulation</keyword>
<name>A0ABP7FT73_9MICO</name>
<evidence type="ECO:0000256" key="1">
    <source>
        <dbReference type="ARBA" id="ARBA00023015"/>
    </source>
</evidence>
<evidence type="ECO:0000259" key="5">
    <source>
        <dbReference type="PROSITE" id="PS50977"/>
    </source>
</evidence>
<dbReference type="Pfam" id="PF00440">
    <property type="entry name" value="TetR_N"/>
    <property type="match status" value="1"/>
</dbReference>